<evidence type="ECO:0000313" key="2">
    <source>
        <dbReference type="EMBL" id="CDF88655.1"/>
    </source>
</evidence>
<dbReference type="Proteomes" id="UP000019375">
    <property type="component" value="Unassembled WGS sequence"/>
</dbReference>
<dbReference type="PANTHER" id="PTHR35140:SF1">
    <property type="entry name" value="MITOTIC CHECK POINT PROTEIN BFA1"/>
    <property type="match status" value="1"/>
</dbReference>
<feature type="compositionally biased region" description="Low complexity" evidence="1">
    <location>
        <begin position="48"/>
        <end position="61"/>
    </location>
</feature>
<evidence type="ECO:0000256" key="1">
    <source>
        <dbReference type="SAM" id="MobiDB-lite"/>
    </source>
</evidence>
<sequence>MSIRPVNLEDFPETSFEDMETTFAKGNFNSERAGGSTSPMTHQHVVLPTPTSASSGGTTFSNAKGKRLSVGSSSRTDEEGEEEEEDFLNDFQEFQVKRDDFDDAFKTFFNMKSSDCNNFVEKQLDEKLKLGPTKRTSRLKQQQSMQELKNHQLRSSSSFSRLPNSLSAGDLRIRPNASVRFKKSMPSLSSNFNGMIREEDESEDIPTLKPPHKLLNTFEEAREDDEAEDKDFVFDESLIQPQFLSKASESSPLKLSPSQYDIVRDDTLLTPRLHRRHRDWNSKDQLDSFKEHRKSQGGRKSYSHQRPQTASRIQIIKQEIDQNTPIKNGRMYYNPKTMKWEGNEQVLEKFRKLDSQDEKPLLIRARTSISEPQLQSADWEIEKSTKASKCKPSSNRRVVGKMMFDEENLKWVSVEKDDEIDPFANIEDVAPLPNAPEEETIKLPNGKHLSPFLRSHSQLLPSNASALDRLNSSATTRYHSMGVTKAGNGHSDPQFYLNSKQLERFWHEENKWNRKVGAWFLMGDSDAQPEELTELNEINDTRSFMYEIRNMVLNSTR</sequence>
<protein>
    <submittedName>
        <fullName evidence="2">BN860_15324g1_1</fullName>
    </submittedName>
</protein>
<accession>A0A8J2T5L2</accession>
<evidence type="ECO:0000313" key="3">
    <source>
        <dbReference type="Proteomes" id="UP000019375"/>
    </source>
</evidence>
<dbReference type="InterPro" id="IPR034586">
    <property type="entry name" value="Bfa1/Byr4"/>
</dbReference>
<proteinExistence type="predicted"/>
<gene>
    <name evidence="2" type="ORF">BN860_15324g</name>
</gene>
<dbReference type="EMBL" id="HG316455">
    <property type="protein sequence ID" value="CDF88655.1"/>
    <property type="molecule type" value="Genomic_DNA"/>
</dbReference>
<organism evidence="2 3">
    <name type="scientific">Zygosaccharomyces bailii (strain CLIB 213 / ATCC 58445 / CBS 680 / BCRC 21525 / NBRC 1098 / NCYC 1416 / NRRL Y-2227)</name>
    <dbReference type="NCBI Taxonomy" id="1333698"/>
    <lineage>
        <taxon>Eukaryota</taxon>
        <taxon>Fungi</taxon>
        <taxon>Dikarya</taxon>
        <taxon>Ascomycota</taxon>
        <taxon>Saccharomycotina</taxon>
        <taxon>Saccharomycetes</taxon>
        <taxon>Saccharomycetales</taxon>
        <taxon>Saccharomycetaceae</taxon>
        <taxon>Zygosaccharomyces</taxon>
    </lineage>
</organism>
<dbReference type="GO" id="GO:0005096">
    <property type="term" value="F:GTPase activator activity"/>
    <property type="evidence" value="ECO:0007669"/>
    <property type="project" value="InterPro"/>
</dbReference>
<feature type="region of interest" description="Disordered" evidence="1">
    <location>
        <begin position="27"/>
        <end position="85"/>
    </location>
</feature>
<reference evidence="3" key="1">
    <citation type="journal article" date="2013" name="Genome Announc.">
        <title>Genome sequence of the food spoilage yeast Zygosaccharomyces bailii CLIB 213(T).</title>
        <authorList>
            <person name="Galeote V."/>
            <person name="Bigey F."/>
            <person name="Devillers H."/>
            <person name="Neuveglise C."/>
            <person name="Dequin S."/>
        </authorList>
    </citation>
    <scope>NUCLEOTIDE SEQUENCE [LARGE SCALE GENOMIC DNA]</scope>
    <source>
        <strain evidence="3">CLIB 213 / ATCC 58445 / CBS 680 / CCRC 21525 / NBRC 1098 / NCYC 1416 / NRRL Y-2227</strain>
    </source>
</reference>
<feature type="compositionally biased region" description="Polar residues" evidence="1">
    <location>
        <begin position="27"/>
        <end position="41"/>
    </location>
</feature>
<dbReference type="AlphaFoldDB" id="A0A8J2T5L2"/>
<feature type="region of interest" description="Disordered" evidence="1">
    <location>
        <begin position="279"/>
        <end position="310"/>
    </location>
</feature>
<dbReference type="GO" id="GO:0031578">
    <property type="term" value="P:mitotic spindle orientation checkpoint signaling"/>
    <property type="evidence" value="ECO:0007669"/>
    <property type="project" value="TreeGrafter"/>
</dbReference>
<dbReference type="GO" id="GO:1990334">
    <property type="term" value="C:Bfa1-Bub2 complex"/>
    <property type="evidence" value="ECO:0007669"/>
    <property type="project" value="InterPro"/>
</dbReference>
<dbReference type="OrthoDB" id="19159at2759"/>
<keyword evidence="3" id="KW-1185">Reference proteome</keyword>
<feature type="compositionally biased region" description="Basic and acidic residues" evidence="1">
    <location>
        <begin position="279"/>
        <end position="290"/>
    </location>
</feature>
<dbReference type="GO" id="GO:0044732">
    <property type="term" value="C:mitotic spindle pole body"/>
    <property type="evidence" value="ECO:0007669"/>
    <property type="project" value="TreeGrafter"/>
</dbReference>
<dbReference type="PANTHER" id="PTHR35140">
    <property type="entry name" value="MITOTIC CHECK POINT PROTEIN BFA1"/>
    <property type="match status" value="1"/>
</dbReference>
<name>A0A8J2T5L2_ZYGB2</name>
<feature type="compositionally biased region" description="Basic residues" evidence="1">
    <location>
        <begin position="291"/>
        <end position="303"/>
    </location>
</feature>